<dbReference type="STRING" id="1920490.GCA_001895925_02587"/>
<dbReference type="Proteomes" id="UP000238634">
    <property type="component" value="Unassembled WGS sequence"/>
</dbReference>
<reference evidence="1 2" key="1">
    <citation type="submission" date="2018-02" db="EMBL/GenBank/DDBJ databases">
        <authorList>
            <person name="Cohen D.B."/>
            <person name="Kent A.D."/>
        </authorList>
    </citation>
    <scope>NUCLEOTIDE SEQUENCE [LARGE SCALE GENOMIC DNA]</scope>
    <source>
        <strain evidence="1 2">ULC007</strain>
    </source>
</reference>
<sequence length="102" mass="11082">MPLHSDQAAASSGQQVTEVLKRAIATSITSKLMAPAKERKGLTIFNHSTSALYIDFGASVSLTDFAVRIPSGGYYEMPFVVSTDVRGIWEQGQGKAFIREMI</sequence>
<accession>A0A2T1DJ92</accession>
<name>A0A2T1DJ92_9CYAN</name>
<proteinExistence type="predicted"/>
<keyword evidence="2" id="KW-1185">Reference proteome</keyword>
<dbReference type="AlphaFoldDB" id="A0A2T1DJ92"/>
<gene>
    <name evidence="1" type="ORF">C7B65_06530</name>
</gene>
<dbReference type="EMBL" id="PVWG01000005">
    <property type="protein sequence ID" value="PSB20557.1"/>
    <property type="molecule type" value="Genomic_DNA"/>
</dbReference>
<dbReference type="RefSeq" id="WP_083582748.1">
    <property type="nucleotide sequence ID" value="NZ_MPPI01000005.1"/>
</dbReference>
<reference evidence="1 2" key="2">
    <citation type="submission" date="2018-03" db="EMBL/GenBank/DDBJ databases">
        <title>The ancient ancestry and fast evolution of plastids.</title>
        <authorList>
            <person name="Moore K.R."/>
            <person name="Magnabosco C."/>
            <person name="Momper L."/>
            <person name="Gold D.A."/>
            <person name="Bosak T."/>
            <person name="Fournier G.P."/>
        </authorList>
    </citation>
    <scope>NUCLEOTIDE SEQUENCE [LARGE SCALE GENOMIC DNA]</scope>
    <source>
        <strain evidence="1 2">ULC007</strain>
    </source>
</reference>
<comment type="caution">
    <text evidence="1">The sequence shown here is derived from an EMBL/GenBank/DDBJ whole genome shotgun (WGS) entry which is preliminary data.</text>
</comment>
<evidence type="ECO:0000313" key="1">
    <source>
        <dbReference type="EMBL" id="PSB20557.1"/>
    </source>
</evidence>
<evidence type="ECO:0000313" key="2">
    <source>
        <dbReference type="Proteomes" id="UP000238634"/>
    </source>
</evidence>
<organism evidence="1 2">
    <name type="scientific">Phormidesmis priestleyi ULC007</name>
    <dbReference type="NCBI Taxonomy" id="1920490"/>
    <lineage>
        <taxon>Bacteria</taxon>
        <taxon>Bacillati</taxon>
        <taxon>Cyanobacteriota</taxon>
        <taxon>Cyanophyceae</taxon>
        <taxon>Leptolyngbyales</taxon>
        <taxon>Leptolyngbyaceae</taxon>
        <taxon>Phormidesmis</taxon>
    </lineage>
</organism>
<protein>
    <submittedName>
        <fullName evidence="1">Uncharacterized protein</fullName>
    </submittedName>
</protein>